<dbReference type="Pfam" id="PF00096">
    <property type="entry name" value="zf-C2H2"/>
    <property type="match status" value="2"/>
</dbReference>
<keyword evidence="2" id="KW-0479">Metal-binding</keyword>
<dbReference type="SUPFAM" id="SSF57667">
    <property type="entry name" value="beta-beta-alpha zinc fingers"/>
    <property type="match status" value="3"/>
</dbReference>
<proteinExistence type="predicted"/>
<keyword evidence="13" id="KW-1185">Reference proteome</keyword>
<dbReference type="InterPro" id="IPR050636">
    <property type="entry name" value="C2H2-ZF_domain-containing"/>
</dbReference>
<feature type="domain" description="C2H2-type" evidence="11">
    <location>
        <begin position="464"/>
        <end position="491"/>
    </location>
</feature>
<dbReference type="OrthoDB" id="6077919at2759"/>
<evidence type="ECO:0000313" key="13">
    <source>
        <dbReference type="Proteomes" id="UP000094527"/>
    </source>
</evidence>
<dbReference type="InterPro" id="IPR036236">
    <property type="entry name" value="Znf_C2H2_sf"/>
</dbReference>
<evidence type="ECO:0000256" key="10">
    <source>
        <dbReference type="SAM" id="MobiDB-lite"/>
    </source>
</evidence>
<evidence type="ECO:0000259" key="11">
    <source>
        <dbReference type="PROSITE" id="PS50157"/>
    </source>
</evidence>
<keyword evidence="6" id="KW-0805">Transcription regulation</keyword>
<evidence type="ECO:0000313" key="12">
    <source>
        <dbReference type="EMBL" id="ODM99760.1"/>
    </source>
</evidence>
<protein>
    <submittedName>
        <fullName evidence="12">Putative zinc finger protein</fullName>
    </submittedName>
</protein>
<dbReference type="FunFam" id="3.30.160.60:FF:000125">
    <property type="entry name" value="Putative zinc finger protein 143"/>
    <property type="match status" value="1"/>
</dbReference>
<evidence type="ECO:0000256" key="5">
    <source>
        <dbReference type="ARBA" id="ARBA00022833"/>
    </source>
</evidence>
<name>A0A1D2N3E1_ORCCI</name>
<comment type="subcellular location">
    <subcellularLocation>
        <location evidence="1">Nucleus</location>
    </subcellularLocation>
</comment>
<sequence length="535" mass="60867">MYSFRMDSGCTAVVETQHHQIQIIPMKELELEEGHHHHQNIHEGEGEAVVINLNVEANDVYCLFCFDPVGDYKQDRWYKKVLRSTCQRMFTYICNHLEIPVPEDHKRRKGVDKMAKEVRLHPGSLPLCQPCRSLYYKDLYETFVSYEAIMVKLGDQIADCITKNIAVSNNAHNNCQAVAVDGENTRYINEHGVMGAVRQFRNKVLEKNPMGYTSDAGENLNENVADESQTTDCGALETILPHSQTEEFRLDQHSAISTAYLESSGLNVALDEAIQGSSSKTSTYYSYTVSHPAPGVIQIIPLVINDAEFLDNGSSKMLRTNAVDQKTKKKKELAKREPPKKQTVHLRTCKFCKKTLPSQVALVDHEVKVHKREKPEKCDQCQFRCLSKLALRSHMETHLDDAVKSKPFACNICDAKFRVKRSLESHLRAHKGQKPYNCSMCSKSFACRESMKLCEAKHNGIKRFECSFCQKRFLRREVLQIHLRTHTGERPFVCQVASCQKAFAQRAPLKTHMKVHAHQSPSSALPSAKTKKKLD</sequence>
<keyword evidence="5" id="KW-0862">Zinc</keyword>
<dbReference type="EMBL" id="LJIJ01000257">
    <property type="protein sequence ID" value="ODM99760.1"/>
    <property type="molecule type" value="Genomic_DNA"/>
</dbReference>
<dbReference type="Proteomes" id="UP000094527">
    <property type="component" value="Unassembled WGS sequence"/>
</dbReference>
<feature type="domain" description="C2H2-type" evidence="11">
    <location>
        <begin position="492"/>
        <end position="521"/>
    </location>
</feature>
<evidence type="ECO:0000256" key="8">
    <source>
        <dbReference type="ARBA" id="ARBA00023242"/>
    </source>
</evidence>
<feature type="region of interest" description="Disordered" evidence="10">
    <location>
        <begin position="512"/>
        <end position="535"/>
    </location>
</feature>
<feature type="domain" description="C2H2-type" evidence="11">
    <location>
        <begin position="347"/>
        <end position="375"/>
    </location>
</feature>
<dbReference type="FunFam" id="3.30.160.60:FF:000100">
    <property type="entry name" value="Zinc finger 45-like"/>
    <property type="match status" value="1"/>
</dbReference>
<evidence type="ECO:0000256" key="9">
    <source>
        <dbReference type="PROSITE-ProRule" id="PRU00042"/>
    </source>
</evidence>
<comment type="caution">
    <text evidence="12">The sequence shown here is derived from an EMBL/GenBank/DDBJ whole genome shotgun (WGS) entry which is preliminary data.</text>
</comment>
<evidence type="ECO:0000256" key="2">
    <source>
        <dbReference type="ARBA" id="ARBA00022723"/>
    </source>
</evidence>
<accession>A0A1D2N3E1</accession>
<dbReference type="FunFam" id="3.30.160.60:FF:000145">
    <property type="entry name" value="Zinc finger protein 574"/>
    <property type="match status" value="1"/>
</dbReference>
<dbReference type="Gene3D" id="3.30.160.60">
    <property type="entry name" value="Classic Zinc Finger"/>
    <property type="match status" value="5"/>
</dbReference>
<dbReference type="SMART" id="SM00355">
    <property type="entry name" value="ZnF_C2H2"/>
    <property type="match status" value="6"/>
</dbReference>
<dbReference type="AlphaFoldDB" id="A0A1D2N3E1"/>
<gene>
    <name evidence="12" type="ORF">Ocin01_06929</name>
</gene>
<keyword evidence="7" id="KW-0804">Transcription</keyword>
<evidence type="ECO:0000256" key="1">
    <source>
        <dbReference type="ARBA" id="ARBA00004123"/>
    </source>
</evidence>
<dbReference type="PROSITE" id="PS00028">
    <property type="entry name" value="ZINC_FINGER_C2H2_1"/>
    <property type="match status" value="4"/>
</dbReference>
<feature type="domain" description="C2H2-type" evidence="11">
    <location>
        <begin position="408"/>
        <end position="435"/>
    </location>
</feature>
<dbReference type="STRING" id="48709.A0A1D2N3E1"/>
<dbReference type="InterPro" id="IPR013087">
    <property type="entry name" value="Znf_C2H2_type"/>
</dbReference>
<evidence type="ECO:0000256" key="7">
    <source>
        <dbReference type="ARBA" id="ARBA00023163"/>
    </source>
</evidence>
<dbReference type="PANTHER" id="PTHR47772:SF4">
    <property type="entry name" value="ZFP64 ZINC FINGER PROTEIN"/>
    <property type="match status" value="1"/>
</dbReference>
<dbReference type="GO" id="GO:0005634">
    <property type="term" value="C:nucleus"/>
    <property type="evidence" value="ECO:0007669"/>
    <property type="project" value="UniProtKB-SubCell"/>
</dbReference>
<keyword evidence="4 9" id="KW-0863">Zinc-finger</keyword>
<evidence type="ECO:0000256" key="3">
    <source>
        <dbReference type="ARBA" id="ARBA00022737"/>
    </source>
</evidence>
<dbReference type="GO" id="GO:0008270">
    <property type="term" value="F:zinc ion binding"/>
    <property type="evidence" value="ECO:0007669"/>
    <property type="project" value="UniProtKB-KW"/>
</dbReference>
<reference evidence="12 13" key="1">
    <citation type="journal article" date="2016" name="Genome Biol. Evol.">
        <title>Gene Family Evolution Reflects Adaptation to Soil Environmental Stressors in the Genome of the Collembolan Orchesella cincta.</title>
        <authorList>
            <person name="Faddeeva-Vakhrusheva A."/>
            <person name="Derks M.F."/>
            <person name="Anvar S.Y."/>
            <person name="Agamennone V."/>
            <person name="Suring W."/>
            <person name="Smit S."/>
            <person name="van Straalen N.M."/>
            <person name="Roelofs D."/>
        </authorList>
    </citation>
    <scope>NUCLEOTIDE SEQUENCE [LARGE SCALE GENOMIC DNA]</scope>
    <source>
        <tissue evidence="12">Mixed pool</tissue>
    </source>
</reference>
<dbReference type="PANTHER" id="PTHR47772">
    <property type="entry name" value="ZINC FINGER PROTEIN 200"/>
    <property type="match status" value="1"/>
</dbReference>
<evidence type="ECO:0000256" key="4">
    <source>
        <dbReference type="ARBA" id="ARBA00022771"/>
    </source>
</evidence>
<dbReference type="PROSITE" id="PS50157">
    <property type="entry name" value="ZINC_FINGER_C2H2_2"/>
    <property type="match status" value="5"/>
</dbReference>
<keyword evidence="8" id="KW-0539">Nucleus</keyword>
<feature type="domain" description="C2H2-type" evidence="11">
    <location>
        <begin position="436"/>
        <end position="463"/>
    </location>
</feature>
<evidence type="ECO:0000256" key="6">
    <source>
        <dbReference type="ARBA" id="ARBA00023015"/>
    </source>
</evidence>
<keyword evidence="3" id="KW-0677">Repeat</keyword>
<organism evidence="12 13">
    <name type="scientific">Orchesella cincta</name>
    <name type="common">Springtail</name>
    <name type="synonym">Podura cincta</name>
    <dbReference type="NCBI Taxonomy" id="48709"/>
    <lineage>
        <taxon>Eukaryota</taxon>
        <taxon>Metazoa</taxon>
        <taxon>Ecdysozoa</taxon>
        <taxon>Arthropoda</taxon>
        <taxon>Hexapoda</taxon>
        <taxon>Collembola</taxon>
        <taxon>Entomobryomorpha</taxon>
        <taxon>Entomobryoidea</taxon>
        <taxon>Orchesellidae</taxon>
        <taxon>Orchesellinae</taxon>
        <taxon>Orchesella</taxon>
    </lineage>
</organism>
<dbReference type="OMA" id="HHNATIN"/>